<dbReference type="GO" id="GO:0004518">
    <property type="term" value="F:nuclease activity"/>
    <property type="evidence" value="ECO:0007669"/>
    <property type="project" value="UniProtKB-KW"/>
</dbReference>
<evidence type="ECO:0000256" key="2">
    <source>
        <dbReference type="ARBA" id="ARBA00004123"/>
    </source>
</evidence>
<dbReference type="EMBL" id="NBSK02000009">
    <property type="protein sequence ID" value="KAJ0188313.1"/>
    <property type="molecule type" value="Genomic_DNA"/>
</dbReference>
<dbReference type="PANTHER" id="PTHR22930">
    <property type="match status" value="1"/>
</dbReference>
<dbReference type="PANTHER" id="PTHR22930:SF293">
    <property type="entry name" value="PROTEIN ALP1-LIKE"/>
    <property type="match status" value="1"/>
</dbReference>
<evidence type="ECO:0000256" key="5">
    <source>
        <dbReference type="ARBA" id="ARBA00022723"/>
    </source>
</evidence>
<keyword evidence="7" id="KW-0539">Nucleus</keyword>
<evidence type="ECO:0000256" key="3">
    <source>
        <dbReference type="ARBA" id="ARBA00006958"/>
    </source>
</evidence>
<accession>A0A9R1UJS5</accession>
<dbReference type="InterPro" id="IPR027806">
    <property type="entry name" value="HARBI1_dom"/>
</dbReference>
<keyword evidence="6" id="KW-0378">Hydrolase</keyword>
<evidence type="ECO:0000256" key="1">
    <source>
        <dbReference type="ARBA" id="ARBA00001968"/>
    </source>
</evidence>
<dbReference type="GO" id="GO:0005634">
    <property type="term" value="C:nucleus"/>
    <property type="evidence" value="ECO:0007669"/>
    <property type="project" value="UniProtKB-SubCell"/>
</dbReference>
<gene>
    <name evidence="9" type="ORF">LSAT_V11C900454840</name>
</gene>
<dbReference type="GO" id="GO:0046872">
    <property type="term" value="F:metal ion binding"/>
    <property type="evidence" value="ECO:0007669"/>
    <property type="project" value="UniProtKB-KW"/>
</dbReference>
<evidence type="ECO:0000256" key="6">
    <source>
        <dbReference type="ARBA" id="ARBA00022801"/>
    </source>
</evidence>
<comment type="caution">
    <text evidence="9">The sequence shown here is derived from an EMBL/GenBank/DDBJ whole genome shotgun (WGS) entry which is preliminary data.</text>
</comment>
<sequence length="164" mass="18806">MRHSSARNVIERCFCILKARWGILRDNSYYPIDLKNKIIMACCLLHNYIRKEMTIDPIENRFEVDEGTGDVGSGDDDHITYVGVSTEWTTFRNNLAQTMCDGKRQKLSQLNNNRRCQARGRIACEIHLSYGLVEKLGLEETVTSFCFGAVERDKSCTDFIIISN</sequence>
<dbReference type="Pfam" id="PF13359">
    <property type="entry name" value="DDE_Tnp_4"/>
    <property type="match status" value="1"/>
</dbReference>
<dbReference type="InterPro" id="IPR045249">
    <property type="entry name" value="HARBI1-like"/>
</dbReference>
<organism evidence="9 10">
    <name type="scientific">Lactuca sativa</name>
    <name type="common">Garden lettuce</name>
    <dbReference type="NCBI Taxonomy" id="4236"/>
    <lineage>
        <taxon>Eukaryota</taxon>
        <taxon>Viridiplantae</taxon>
        <taxon>Streptophyta</taxon>
        <taxon>Embryophyta</taxon>
        <taxon>Tracheophyta</taxon>
        <taxon>Spermatophyta</taxon>
        <taxon>Magnoliopsida</taxon>
        <taxon>eudicotyledons</taxon>
        <taxon>Gunneridae</taxon>
        <taxon>Pentapetalae</taxon>
        <taxon>asterids</taxon>
        <taxon>campanulids</taxon>
        <taxon>Asterales</taxon>
        <taxon>Asteraceae</taxon>
        <taxon>Cichorioideae</taxon>
        <taxon>Cichorieae</taxon>
        <taxon>Lactucinae</taxon>
        <taxon>Lactuca</taxon>
    </lineage>
</organism>
<evidence type="ECO:0000313" key="9">
    <source>
        <dbReference type="EMBL" id="KAJ0188313.1"/>
    </source>
</evidence>
<dbReference type="GO" id="GO:0016787">
    <property type="term" value="F:hydrolase activity"/>
    <property type="evidence" value="ECO:0007669"/>
    <property type="project" value="UniProtKB-KW"/>
</dbReference>
<evidence type="ECO:0000256" key="4">
    <source>
        <dbReference type="ARBA" id="ARBA00022722"/>
    </source>
</evidence>
<comment type="cofactor">
    <cofactor evidence="1">
        <name>a divalent metal cation</name>
        <dbReference type="ChEBI" id="CHEBI:60240"/>
    </cofactor>
</comment>
<evidence type="ECO:0000313" key="10">
    <source>
        <dbReference type="Proteomes" id="UP000235145"/>
    </source>
</evidence>
<comment type="similarity">
    <text evidence="3">Belongs to the HARBI1 family.</text>
</comment>
<evidence type="ECO:0000256" key="7">
    <source>
        <dbReference type="ARBA" id="ARBA00023242"/>
    </source>
</evidence>
<keyword evidence="10" id="KW-1185">Reference proteome</keyword>
<dbReference type="Proteomes" id="UP000235145">
    <property type="component" value="Unassembled WGS sequence"/>
</dbReference>
<evidence type="ECO:0000259" key="8">
    <source>
        <dbReference type="Pfam" id="PF13359"/>
    </source>
</evidence>
<reference evidence="9 10" key="1">
    <citation type="journal article" date="2017" name="Nat. Commun.">
        <title>Genome assembly with in vitro proximity ligation data and whole-genome triplication in lettuce.</title>
        <authorList>
            <person name="Reyes-Chin-Wo S."/>
            <person name="Wang Z."/>
            <person name="Yang X."/>
            <person name="Kozik A."/>
            <person name="Arikit S."/>
            <person name="Song C."/>
            <person name="Xia L."/>
            <person name="Froenicke L."/>
            <person name="Lavelle D.O."/>
            <person name="Truco M.J."/>
            <person name="Xia R."/>
            <person name="Zhu S."/>
            <person name="Xu C."/>
            <person name="Xu H."/>
            <person name="Xu X."/>
            <person name="Cox K."/>
            <person name="Korf I."/>
            <person name="Meyers B.C."/>
            <person name="Michelmore R.W."/>
        </authorList>
    </citation>
    <scope>NUCLEOTIDE SEQUENCE [LARGE SCALE GENOMIC DNA]</scope>
    <source>
        <strain evidence="10">cv. Salinas</strain>
        <tissue evidence="9">Seedlings</tissue>
    </source>
</reference>
<comment type="subcellular location">
    <subcellularLocation>
        <location evidence="2">Nucleus</location>
    </subcellularLocation>
</comment>
<feature type="domain" description="DDE Tnp4" evidence="8">
    <location>
        <begin position="2"/>
        <end position="47"/>
    </location>
</feature>
<protein>
    <recommendedName>
        <fullName evidence="8">DDE Tnp4 domain-containing protein</fullName>
    </recommendedName>
</protein>
<dbReference type="AlphaFoldDB" id="A0A9R1UJS5"/>
<keyword evidence="4" id="KW-0540">Nuclease</keyword>
<proteinExistence type="inferred from homology"/>
<name>A0A9R1UJS5_LACSA</name>
<keyword evidence="5" id="KW-0479">Metal-binding</keyword>